<feature type="transmembrane region" description="Helical" evidence="6">
    <location>
        <begin position="21"/>
        <end position="44"/>
    </location>
</feature>
<feature type="transmembrane region" description="Helical" evidence="6">
    <location>
        <begin position="50"/>
        <end position="71"/>
    </location>
</feature>
<keyword evidence="5 6" id="KW-0472">Membrane</keyword>
<comment type="subcellular location">
    <subcellularLocation>
        <location evidence="1">Cell membrane</location>
        <topology evidence="1">Multi-pass membrane protein</topology>
    </subcellularLocation>
</comment>
<comment type="caution">
    <text evidence="7">The sequence shown here is derived from an EMBL/GenBank/DDBJ whole genome shotgun (WGS) entry which is preliminary data.</text>
</comment>
<feature type="transmembrane region" description="Helical" evidence="6">
    <location>
        <begin position="339"/>
        <end position="359"/>
    </location>
</feature>
<keyword evidence="3 6" id="KW-0812">Transmembrane</keyword>
<gene>
    <name evidence="7" type="ORF">SAMN05216431_1111</name>
</gene>
<dbReference type="PANTHER" id="PTHR43823:SF3">
    <property type="entry name" value="MULTIDRUG EXPORT PROTEIN MEPA"/>
    <property type="match status" value="1"/>
</dbReference>
<evidence type="ECO:0000256" key="3">
    <source>
        <dbReference type="ARBA" id="ARBA00022692"/>
    </source>
</evidence>
<accession>A0ABY1ACU5</accession>
<evidence type="ECO:0000313" key="8">
    <source>
        <dbReference type="Proteomes" id="UP000182089"/>
    </source>
</evidence>
<protein>
    <submittedName>
        <fullName evidence="7">Efflux protein, MATE family</fullName>
    </submittedName>
</protein>
<dbReference type="EMBL" id="FOCC01000011">
    <property type="protein sequence ID" value="SEM86007.1"/>
    <property type="molecule type" value="Genomic_DNA"/>
</dbReference>
<keyword evidence="2" id="KW-1003">Cell membrane</keyword>
<feature type="transmembrane region" description="Helical" evidence="6">
    <location>
        <begin position="303"/>
        <end position="327"/>
    </location>
</feature>
<evidence type="ECO:0000313" key="7">
    <source>
        <dbReference type="EMBL" id="SEM86007.1"/>
    </source>
</evidence>
<feature type="transmembrane region" description="Helical" evidence="6">
    <location>
        <begin position="125"/>
        <end position="147"/>
    </location>
</feature>
<dbReference type="Proteomes" id="UP000182089">
    <property type="component" value="Unassembled WGS sequence"/>
</dbReference>
<evidence type="ECO:0000256" key="5">
    <source>
        <dbReference type="ARBA" id="ARBA00023136"/>
    </source>
</evidence>
<evidence type="ECO:0000256" key="1">
    <source>
        <dbReference type="ARBA" id="ARBA00004651"/>
    </source>
</evidence>
<name>A0ABY1ACU5_9LACO</name>
<reference evidence="7 8" key="1">
    <citation type="submission" date="2016-10" db="EMBL/GenBank/DDBJ databases">
        <authorList>
            <person name="Varghese N."/>
            <person name="Submissions S."/>
        </authorList>
    </citation>
    <scope>NUCLEOTIDE SEQUENCE [LARGE SCALE GENOMIC DNA]</scope>
    <source>
        <strain evidence="7 8">WC1T17</strain>
    </source>
</reference>
<evidence type="ECO:0000256" key="4">
    <source>
        <dbReference type="ARBA" id="ARBA00022989"/>
    </source>
</evidence>
<proteinExistence type="predicted"/>
<dbReference type="PANTHER" id="PTHR43823">
    <property type="entry name" value="SPORULATION PROTEIN YKVU"/>
    <property type="match status" value="1"/>
</dbReference>
<dbReference type="InterPro" id="IPR002528">
    <property type="entry name" value="MATE_fam"/>
</dbReference>
<evidence type="ECO:0000256" key="6">
    <source>
        <dbReference type="SAM" id="Phobius"/>
    </source>
</evidence>
<dbReference type="InterPro" id="IPR051327">
    <property type="entry name" value="MATE_MepA_subfamily"/>
</dbReference>
<dbReference type="Pfam" id="PF01554">
    <property type="entry name" value="MatE"/>
    <property type="match status" value="2"/>
</dbReference>
<organism evidence="7 8">
    <name type="scientific">Ligilactobacillus ruminis</name>
    <dbReference type="NCBI Taxonomy" id="1623"/>
    <lineage>
        <taxon>Bacteria</taxon>
        <taxon>Bacillati</taxon>
        <taxon>Bacillota</taxon>
        <taxon>Bacilli</taxon>
        <taxon>Lactobacillales</taxon>
        <taxon>Lactobacillaceae</taxon>
        <taxon>Ligilactobacillus</taxon>
    </lineage>
</organism>
<feature type="transmembrane region" description="Helical" evidence="6">
    <location>
        <begin position="407"/>
        <end position="426"/>
    </location>
</feature>
<keyword evidence="4 6" id="KW-1133">Transmembrane helix</keyword>
<feature type="transmembrane region" description="Helical" evidence="6">
    <location>
        <begin position="83"/>
        <end position="105"/>
    </location>
</feature>
<feature type="transmembrane region" description="Helical" evidence="6">
    <location>
        <begin position="379"/>
        <end position="401"/>
    </location>
</feature>
<feature type="transmembrane region" description="Helical" evidence="6">
    <location>
        <begin position="260"/>
        <end position="282"/>
    </location>
</feature>
<feature type="transmembrane region" description="Helical" evidence="6">
    <location>
        <begin position="182"/>
        <end position="200"/>
    </location>
</feature>
<feature type="transmembrane region" description="Helical" evidence="6">
    <location>
        <begin position="235"/>
        <end position="254"/>
    </location>
</feature>
<evidence type="ECO:0000256" key="2">
    <source>
        <dbReference type="ARBA" id="ARBA00022475"/>
    </source>
</evidence>
<sequence>MSITKEAGNYIIRNIFASLGLSAYVIIDALFISIASGSMGLAALNIVLPVFNLSNAIGIMFGIGGSSLYSMNKIRHPQKVEKLFSQLLLTGLIIGLTIACLGTLFAPQILTLLGATAKTWSLANIYYRIVICTAPFFICNYICINFIRNDANPRLTMQASLTETFCVILADAFLIFVCGLKIEGAAIATFVSPITSLLVLSRHRHFKGRKLKLFWTKPKLDIIVKSFKLGFPSCLTELSTGVMIFLFNIVLLKISGDTAIAAYGVISNIAIMTLALSNGVALGVQPLASREYGQKNFANAKSVIFFGLKISLALAVLAYLGLIIFRYPIVTLFNQEHSAALLKIACAGIPLYFISSLFASQNLVINMSLAAIDQAQTAFLLAILRGYVLIFICLMLLPHFLGLNGVWLASPLAEALTCLLGFIMLLKKGAKLSV</sequence>
<feature type="transmembrane region" description="Helical" evidence="6">
    <location>
        <begin position="159"/>
        <end position="176"/>
    </location>
</feature>